<evidence type="ECO:0000313" key="3">
    <source>
        <dbReference type="WBParaSite" id="GPLIN_000990600"/>
    </source>
</evidence>
<name>A0A183CAK6_GLOPA</name>
<dbReference type="Proteomes" id="UP000050741">
    <property type="component" value="Unassembled WGS sequence"/>
</dbReference>
<keyword evidence="2" id="KW-1185">Reference proteome</keyword>
<accession>A0A183CAK6</accession>
<proteinExistence type="predicted"/>
<reference evidence="2" key="1">
    <citation type="submission" date="2014-05" db="EMBL/GenBank/DDBJ databases">
        <title>The genome and life-stage specific transcriptomes of Globodera pallida elucidate key aspects of plant parasitism by a cyst nematode.</title>
        <authorList>
            <person name="Cotton J.A."/>
            <person name="Lilley C.J."/>
            <person name="Jones L.M."/>
            <person name="Kikuchi T."/>
            <person name="Reid A.J."/>
            <person name="Thorpe P."/>
            <person name="Tsai I.J."/>
            <person name="Beasley H."/>
            <person name="Blok V."/>
            <person name="Cock P.J.A."/>
            <person name="Van den Akker S.E."/>
            <person name="Holroyd N."/>
            <person name="Hunt M."/>
            <person name="Mantelin S."/>
            <person name="Naghra H."/>
            <person name="Pain A."/>
            <person name="Palomares-Rius J.E."/>
            <person name="Zarowiecki M."/>
            <person name="Berriman M."/>
            <person name="Jones J.T."/>
            <person name="Urwin P.E."/>
        </authorList>
    </citation>
    <scope>NUCLEOTIDE SEQUENCE [LARGE SCALE GENOMIC DNA]</scope>
    <source>
        <strain evidence="2">Lindley</strain>
    </source>
</reference>
<dbReference type="WBParaSite" id="GPLIN_000990600">
    <property type="protein sequence ID" value="GPLIN_000990600"/>
    <property type="gene ID" value="GPLIN_000990600"/>
</dbReference>
<feature type="compositionally biased region" description="Basic and acidic residues" evidence="1">
    <location>
        <begin position="156"/>
        <end position="166"/>
    </location>
</feature>
<evidence type="ECO:0000256" key="1">
    <source>
        <dbReference type="SAM" id="MobiDB-lite"/>
    </source>
</evidence>
<evidence type="ECO:0000313" key="2">
    <source>
        <dbReference type="Proteomes" id="UP000050741"/>
    </source>
</evidence>
<feature type="region of interest" description="Disordered" evidence="1">
    <location>
        <begin position="142"/>
        <end position="166"/>
    </location>
</feature>
<organism evidence="2 3">
    <name type="scientific">Globodera pallida</name>
    <name type="common">Potato cyst nematode worm</name>
    <name type="synonym">Heterodera pallida</name>
    <dbReference type="NCBI Taxonomy" id="36090"/>
    <lineage>
        <taxon>Eukaryota</taxon>
        <taxon>Metazoa</taxon>
        <taxon>Ecdysozoa</taxon>
        <taxon>Nematoda</taxon>
        <taxon>Chromadorea</taxon>
        <taxon>Rhabditida</taxon>
        <taxon>Tylenchina</taxon>
        <taxon>Tylenchomorpha</taxon>
        <taxon>Tylenchoidea</taxon>
        <taxon>Heteroderidae</taxon>
        <taxon>Heteroderinae</taxon>
        <taxon>Globodera</taxon>
    </lineage>
</organism>
<sequence length="166" mass="19222">KAASAENIPCYRLPLDQHIRGVSRNIPCWLVSNILRDVYIGRMSWTKAAQHWGQELTHRPNADQSGPEQLPFLPELYEEKKKLRAQMLEKLEQYSDMLLNNVQAVVVGGAEPKGKEQQQHLGFRHAGRERLTPALVANIKTRKYSREERNRRRLEAKKDGEIDDKK</sequence>
<protein>
    <submittedName>
        <fullName evidence="3">Bromo domain-containing protein</fullName>
    </submittedName>
</protein>
<dbReference type="AlphaFoldDB" id="A0A183CAK6"/>
<reference evidence="3" key="2">
    <citation type="submission" date="2016-06" db="UniProtKB">
        <authorList>
            <consortium name="WormBaseParasite"/>
        </authorList>
    </citation>
    <scope>IDENTIFICATION</scope>
</reference>